<feature type="coiled-coil region" evidence="3">
    <location>
        <begin position="305"/>
        <end position="406"/>
    </location>
</feature>
<evidence type="ECO:0000259" key="5">
    <source>
        <dbReference type="PROSITE" id="PS51842"/>
    </source>
</evidence>
<evidence type="ECO:0000256" key="4">
    <source>
        <dbReference type="SAM" id="MobiDB-lite"/>
    </source>
</evidence>
<feature type="region of interest" description="Disordered" evidence="4">
    <location>
        <begin position="63"/>
        <end position="98"/>
    </location>
</feature>
<evidence type="ECO:0000256" key="2">
    <source>
        <dbReference type="ARBA" id="ARBA00023054"/>
    </source>
</evidence>
<dbReference type="Gene3D" id="1.20.5.1160">
    <property type="entry name" value="Vasodilator-stimulated phosphoprotein"/>
    <property type="match status" value="1"/>
</dbReference>
<organism evidence="6 7">
    <name type="scientific">Ataeniobius toweri</name>
    <dbReference type="NCBI Taxonomy" id="208326"/>
    <lineage>
        <taxon>Eukaryota</taxon>
        <taxon>Metazoa</taxon>
        <taxon>Chordata</taxon>
        <taxon>Craniata</taxon>
        <taxon>Vertebrata</taxon>
        <taxon>Euteleostomi</taxon>
        <taxon>Actinopterygii</taxon>
        <taxon>Neopterygii</taxon>
        <taxon>Teleostei</taxon>
        <taxon>Neoteleostei</taxon>
        <taxon>Acanthomorphata</taxon>
        <taxon>Ovalentaria</taxon>
        <taxon>Atherinomorphae</taxon>
        <taxon>Cyprinodontiformes</taxon>
        <taxon>Goodeidae</taxon>
        <taxon>Ataeniobius</taxon>
    </lineage>
</organism>
<feature type="coiled-coil region" evidence="3">
    <location>
        <begin position="100"/>
        <end position="258"/>
    </location>
</feature>
<keyword evidence="2 3" id="KW-0175">Coiled coil</keyword>
<dbReference type="SUPFAM" id="SSF64593">
    <property type="entry name" value="Intermediate filament protein, coiled coil region"/>
    <property type="match status" value="2"/>
</dbReference>
<keyword evidence="1" id="KW-0403">Intermediate filament</keyword>
<evidence type="ECO:0000256" key="3">
    <source>
        <dbReference type="SAM" id="Coils"/>
    </source>
</evidence>
<dbReference type="PANTHER" id="PTHR23239:SF358">
    <property type="entry name" value="KERATIN, TYPE I CYTOSKELETAL 18"/>
    <property type="match status" value="1"/>
</dbReference>
<dbReference type="Gene3D" id="1.20.5.170">
    <property type="match status" value="1"/>
</dbReference>
<evidence type="ECO:0000313" key="7">
    <source>
        <dbReference type="Proteomes" id="UP001345963"/>
    </source>
</evidence>
<comment type="caution">
    <text evidence="6">The sequence shown here is derived from an EMBL/GenBank/DDBJ whole genome shotgun (WGS) entry which is preliminary data.</text>
</comment>
<feature type="compositionally biased region" description="Low complexity" evidence="4">
    <location>
        <begin position="71"/>
        <end position="88"/>
    </location>
</feature>
<dbReference type="InterPro" id="IPR039008">
    <property type="entry name" value="IF_rod_dom"/>
</dbReference>
<dbReference type="PANTHER" id="PTHR23239">
    <property type="entry name" value="INTERMEDIATE FILAMENT"/>
    <property type="match status" value="1"/>
</dbReference>
<feature type="compositionally biased region" description="Polar residues" evidence="4">
    <location>
        <begin position="437"/>
        <end position="459"/>
    </location>
</feature>
<feature type="compositionally biased region" description="Basic and acidic residues" evidence="4">
    <location>
        <begin position="411"/>
        <end position="420"/>
    </location>
</feature>
<dbReference type="PRINTS" id="PR01248">
    <property type="entry name" value="TYPE1KERATIN"/>
</dbReference>
<dbReference type="Pfam" id="PF00038">
    <property type="entry name" value="Filament"/>
    <property type="match status" value="1"/>
</dbReference>
<evidence type="ECO:0000256" key="1">
    <source>
        <dbReference type="ARBA" id="ARBA00022754"/>
    </source>
</evidence>
<dbReference type="InterPro" id="IPR002957">
    <property type="entry name" value="Keratin_I"/>
</dbReference>
<proteinExistence type="predicted"/>
<dbReference type="Proteomes" id="UP001345963">
    <property type="component" value="Unassembled WGS sequence"/>
</dbReference>
<keyword evidence="7" id="KW-1185">Reference proteome</keyword>
<feature type="compositionally biased region" description="Basic and acidic residues" evidence="4">
    <location>
        <begin position="427"/>
        <end position="436"/>
    </location>
</feature>
<feature type="region of interest" description="Disordered" evidence="4">
    <location>
        <begin position="408"/>
        <end position="467"/>
    </location>
</feature>
<accession>A0ABU7ASG6</accession>
<sequence length="467" mass="53000">MSRRGTSRWTLQRSVIFVSLSDLCNPAASMPRNNTAASVYGGAGGRGVKASVSSLEGLRSFLRNDTEKDSAPVTPAATPVTAAEAPAAPSHPQKDNKQELQGLNQRLTDYLNRVKQLKEDNDKLQEEIDDIMAKRKAPEGRDWDKIQKPLDDLDKEIKDLTLDNARLLLQIESSKMAHGDFKNKLADESKANKELEKDLENLKSDIDDTKRNREQLQTEIDLVKSEVDRLEKEHKDEVKDLREKIGNAEVKVEIESQDSNLADVVNKMRVHYHNIAEKNLKETEDWYNRKFENIKVKEAMDNEALDSGKCELKKLLKQRKSLEIQIQASYKMIQTLEENLIKAKAENNNRLIPFNSVILSLEGELKEVRAQVQQKVESYKELLCLKMKLEKEIKDYNELMQSITADPESLEFNKKEELPKEPQCPDLPERKAENKVQENQASAAVNQSSQPKAPANTTPEVVIGDCV</sequence>
<protein>
    <recommendedName>
        <fullName evidence="5">IF rod domain-containing protein</fullName>
    </recommendedName>
</protein>
<feature type="domain" description="IF rod" evidence="5">
    <location>
        <begin position="96"/>
        <end position="315"/>
    </location>
</feature>
<dbReference type="SMART" id="SM01391">
    <property type="entry name" value="Filament"/>
    <property type="match status" value="1"/>
</dbReference>
<evidence type="ECO:0000313" key="6">
    <source>
        <dbReference type="EMBL" id="MED6241176.1"/>
    </source>
</evidence>
<name>A0ABU7ASG6_9TELE</name>
<gene>
    <name evidence="6" type="ORF">ATANTOWER_001713</name>
</gene>
<dbReference type="PROSITE" id="PS51842">
    <property type="entry name" value="IF_ROD_2"/>
    <property type="match status" value="1"/>
</dbReference>
<reference evidence="6 7" key="1">
    <citation type="submission" date="2021-07" db="EMBL/GenBank/DDBJ databases">
        <authorList>
            <person name="Palmer J.M."/>
        </authorList>
    </citation>
    <scope>NUCLEOTIDE SEQUENCE [LARGE SCALE GENOMIC DNA]</scope>
    <source>
        <strain evidence="6 7">AT_MEX2019</strain>
        <tissue evidence="6">Muscle</tissue>
    </source>
</reference>
<dbReference type="Gene3D" id="1.20.5.500">
    <property type="entry name" value="Single helix bin"/>
    <property type="match status" value="1"/>
</dbReference>
<dbReference type="EMBL" id="JAHUTI010029621">
    <property type="protein sequence ID" value="MED6241176.1"/>
    <property type="molecule type" value="Genomic_DNA"/>
</dbReference>